<dbReference type="Proteomes" id="UP000730481">
    <property type="component" value="Unassembled WGS sequence"/>
</dbReference>
<comment type="subcellular location">
    <subcellularLocation>
        <location evidence="1">Membrane</location>
        <topology evidence="1">Multi-pass membrane protein</topology>
    </subcellularLocation>
</comment>
<dbReference type="SFLD" id="SFLDG01168">
    <property type="entry name" value="Ferric_reductase_subgroup_(FRE"/>
    <property type="match status" value="1"/>
</dbReference>
<dbReference type="InterPro" id="IPR017927">
    <property type="entry name" value="FAD-bd_FR_type"/>
</dbReference>
<dbReference type="Pfam" id="PF08022">
    <property type="entry name" value="FAD_binding_8"/>
    <property type="match status" value="1"/>
</dbReference>
<evidence type="ECO:0000256" key="2">
    <source>
        <dbReference type="ARBA" id="ARBA00022692"/>
    </source>
</evidence>
<dbReference type="Pfam" id="PF08030">
    <property type="entry name" value="NAD_binding_6"/>
    <property type="match status" value="1"/>
</dbReference>
<dbReference type="InterPro" id="IPR017938">
    <property type="entry name" value="Riboflavin_synthase-like_b-brl"/>
</dbReference>
<dbReference type="SUPFAM" id="SSF52343">
    <property type="entry name" value="Ferredoxin reductase-like, C-terminal NADP-linked domain"/>
    <property type="match status" value="1"/>
</dbReference>
<dbReference type="GO" id="GO:0005886">
    <property type="term" value="C:plasma membrane"/>
    <property type="evidence" value="ECO:0007669"/>
    <property type="project" value="TreeGrafter"/>
</dbReference>
<proteinExistence type="predicted"/>
<keyword evidence="2 8" id="KW-0812">Transmembrane</keyword>
<dbReference type="OrthoDB" id="10006946at2759"/>
<evidence type="ECO:0000256" key="7">
    <source>
        <dbReference type="ARBA" id="ARBA00023136"/>
    </source>
</evidence>
<feature type="transmembrane region" description="Helical" evidence="8">
    <location>
        <begin position="207"/>
        <end position="226"/>
    </location>
</feature>
<dbReference type="Pfam" id="PF01794">
    <property type="entry name" value="Ferric_reduct"/>
    <property type="match status" value="1"/>
</dbReference>
<feature type="transmembrane region" description="Helical" evidence="8">
    <location>
        <begin position="103"/>
        <end position="121"/>
    </location>
</feature>
<keyword evidence="6" id="KW-0813">Transport</keyword>
<dbReference type="SUPFAM" id="SSF63380">
    <property type="entry name" value="Riboflavin synthase domain-like"/>
    <property type="match status" value="1"/>
</dbReference>
<evidence type="ECO:0000256" key="3">
    <source>
        <dbReference type="ARBA" id="ARBA00022982"/>
    </source>
</evidence>
<reference evidence="10" key="2">
    <citation type="submission" date="2020-02" db="EMBL/GenBank/DDBJ databases">
        <title>Identification and distribution of gene clusters putatively required for synthesis of sphingolipid metabolism inhibitors in phylogenetically diverse species of the filamentous fungus Fusarium.</title>
        <authorList>
            <person name="Kim H.-S."/>
            <person name="Busman M."/>
            <person name="Brown D.W."/>
            <person name="Divon H."/>
            <person name="Uhlig S."/>
            <person name="Proctor R.H."/>
        </authorList>
    </citation>
    <scope>NUCLEOTIDE SEQUENCE</scope>
    <source>
        <strain evidence="10">NRRL 25174</strain>
    </source>
</reference>
<dbReference type="InterPro" id="IPR000778">
    <property type="entry name" value="Cyt_b245_heavy_chain"/>
</dbReference>
<evidence type="ECO:0000256" key="4">
    <source>
        <dbReference type="ARBA" id="ARBA00022989"/>
    </source>
</evidence>
<feature type="transmembrane region" description="Helical" evidence="8">
    <location>
        <begin position="179"/>
        <end position="200"/>
    </location>
</feature>
<dbReference type="Gene3D" id="3.40.50.80">
    <property type="entry name" value="Nucleotide-binding domain of ferredoxin-NADP reductase (FNR) module"/>
    <property type="match status" value="1"/>
</dbReference>
<dbReference type="InterPro" id="IPR039261">
    <property type="entry name" value="FNR_nucleotide-bd"/>
</dbReference>
<keyword evidence="6" id="KW-0406">Ion transport</keyword>
<name>A0A9P5AHM1_9HYPO</name>
<dbReference type="InterPro" id="IPR013112">
    <property type="entry name" value="FAD-bd_8"/>
</dbReference>
<dbReference type="CDD" id="cd06186">
    <property type="entry name" value="NOX_Duox_like_FAD_NADP"/>
    <property type="match status" value="1"/>
</dbReference>
<reference evidence="10" key="1">
    <citation type="journal article" date="2017" name="Mycologia">
        <title>Fusarium algeriense, sp. nov., a novel toxigenic crown rot pathogen of durum wheat from Algeria is nested in the Fusarium burgessii species complex.</title>
        <authorList>
            <person name="Laraba I."/>
            <person name="Keddad A."/>
            <person name="Boureghda H."/>
            <person name="Abdallah N."/>
            <person name="Vaughan M.M."/>
            <person name="Proctor R.H."/>
            <person name="Busman M."/>
            <person name="O'Donnell K."/>
        </authorList>
    </citation>
    <scope>NUCLEOTIDE SEQUENCE</scope>
    <source>
        <strain evidence="10">NRRL 25174</strain>
    </source>
</reference>
<comment type="caution">
    <text evidence="10">The sequence shown here is derived from an EMBL/GenBank/DDBJ whole genome shotgun (WGS) entry which is preliminary data.</text>
</comment>
<organism evidence="10 11">
    <name type="scientific">Fusarium beomiforme</name>
    <dbReference type="NCBI Taxonomy" id="44412"/>
    <lineage>
        <taxon>Eukaryota</taxon>
        <taxon>Fungi</taxon>
        <taxon>Dikarya</taxon>
        <taxon>Ascomycota</taxon>
        <taxon>Pezizomycotina</taxon>
        <taxon>Sordariomycetes</taxon>
        <taxon>Hypocreomycetidae</taxon>
        <taxon>Hypocreales</taxon>
        <taxon>Nectriaceae</taxon>
        <taxon>Fusarium</taxon>
        <taxon>Fusarium burgessii species complex</taxon>
    </lineage>
</organism>
<dbReference type="GO" id="GO:0016175">
    <property type="term" value="F:superoxide-generating NAD(P)H oxidase activity"/>
    <property type="evidence" value="ECO:0007669"/>
    <property type="project" value="TreeGrafter"/>
</dbReference>
<evidence type="ECO:0000313" key="11">
    <source>
        <dbReference type="Proteomes" id="UP000730481"/>
    </source>
</evidence>
<evidence type="ECO:0000256" key="8">
    <source>
        <dbReference type="SAM" id="Phobius"/>
    </source>
</evidence>
<accession>A0A9P5AHM1</accession>
<dbReference type="PANTHER" id="PTHR11972">
    <property type="entry name" value="NADPH OXIDASE"/>
    <property type="match status" value="1"/>
</dbReference>
<evidence type="ECO:0000256" key="1">
    <source>
        <dbReference type="ARBA" id="ARBA00004141"/>
    </source>
</evidence>
<feature type="transmembrane region" description="Helical" evidence="8">
    <location>
        <begin position="15"/>
        <end position="37"/>
    </location>
</feature>
<dbReference type="AlphaFoldDB" id="A0A9P5AHM1"/>
<gene>
    <name evidence="10" type="ORF">FBEOM_8006</name>
</gene>
<keyword evidence="11" id="KW-1185">Reference proteome</keyword>
<keyword evidence="7 8" id="KW-0472">Membrane</keyword>
<sequence length="691" mass="77168">MTDPVITDRYTAARAYFGAVIGLILLDALLPSIIYAFQKYNKYRRQDRNVLHWSITVWFHKLHTAPLPLPYLDWHVTDAARFTAFLVLNLIFGIQSNEFTADYTLYGWLAIANAGLALLMASRNNLFGTLLRIPSPVLLQYHRWIGLATVAHTTAHVSFNIQHYIETKQVTTSFANHRIQVGLMAWIALVVLFLTALPIVRRRFFEVFYYTHALFFVFVVGALIHASHGPEFMLPGLLLWGADRAIRFAYNFRRIQVQSVETFEGSVTKFKVKGLQTRQPGQVVWLQLPGVSLVNWHPFTVASAPNDPEKTATIAVRGLGGFTKAVQYADCNGDADQRGCASLDSNSMMTHPLKMRLDGPYGVGSVSWGLLPVTVLIAGGVGITPGISIASHVIRQASAIAGSGSTAHVHLLWVVKDSQHIQWFAEELSELAKGCAKLGSPATLDISIFVTGGAVQRNEGSHEMQDTNSLEPWSMHSGRPDLKQWFGQLKSKHLEPPKEQRFVESAAGGEHYSSQFVHSRALFLPGRLTAEAFEARAQRLRLNILPPHARRASFATAAAFFKREKIKNFAPVSRSNPIIQILIIAKDVSNTTNSNFYPPADIVDLGRQGLISPVRKDGTRFIHKRRIINDLGLTDIPLEARFDSTPEAFHAIPDQRVSKATLKHIGFTEEKAEEIWHQFENFPVIDFPDKI</sequence>
<dbReference type="InterPro" id="IPR050369">
    <property type="entry name" value="RBOH/FRE"/>
</dbReference>
<evidence type="ECO:0000313" key="10">
    <source>
        <dbReference type="EMBL" id="KAF4338107.1"/>
    </source>
</evidence>
<dbReference type="PRINTS" id="PR00466">
    <property type="entry name" value="GP91PHOX"/>
</dbReference>
<keyword evidence="5" id="KW-0560">Oxidoreductase</keyword>
<dbReference type="PANTHER" id="PTHR11972:SF69">
    <property type="entry name" value="FERRIC REDUCTION OXIDASE 6-RELATED"/>
    <property type="match status" value="1"/>
</dbReference>
<keyword evidence="4 8" id="KW-1133">Transmembrane helix</keyword>
<evidence type="ECO:0000259" key="9">
    <source>
        <dbReference type="PROSITE" id="PS51384"/>
    </source>
</evidence>
<dbReference type="PROSITE" id="PS51384">
    <property type="entry name" value="FAD_FR"/>
    <property type="match status" value="1"/>
</dbReference>
<evidence type="ECO:0000256" key="5">
    <source>
        <dbReference type="ARBA" id="ARBA00023002"/>
    </source>
</evidence>
<dbReference type="EMBL" id="PVQB02000367">
    <property type="protein sequence ID" value="KAF4338107.1"/>
    <property type="molecule type" value="Genomic_DNA"/>
</dbReference>
<dbReference type="GO" id="GO:0006811">
    <property type="term" value="P:monoatomic ion transport"/>
    <property type="evidence" value="ECO:0007669"/>
    <property type="project" value="UniProtKB-KW"/>
</dbReference>
<keyword evidence="3" id="KW-0249">Electron transport</keyword>
<evidence type="ECO:0000256" key="6">
    <source>
        <dbReference type="ARBA" id="ARBA00023065"/>
    </source>
</evidence>
<protein>
    <submittedName>
        <fullName evidence="10">Ferric-chelate reductase</fullName>
    </submittedName>
</protein>
<dbReference type="SFLD" id="SFLDS00052">
    <property type="entry name" value="Ferric_Reductase_Domain"/>
    <property type="match status" value="1"/>
</dbReference>
<dbReference type="InterPro" id="IPR013130">
    <property type="entry name" value="Fe3_Rdtase_TM_dom"/>
</dbReference>
<dbReference type="InterPro" id="IPR013121">
    <property type="entry name" value="Fe_red_NAD-bd_6"/>
</dbReference>
<feature type="domain" description="FAD-binding FR-type" evidence="9">
    <location>
        <begin position="250"/>
        <end position="367"/>
    </location>
</feature>